<accession>A5EV21</accession>
<proteinExistence type="predicted"/>
<dbReference type="STRING" id="246195.DNO_0715"/>
<reference evidence="1 2" key="1">
    <citation type="journal article" date="2007" name="Nat. Biotechnol.">
        <title>Genome sequence and identification of candidate vaccine antigens from the animal pathogen Dichelobacter nodosus.</title>
        <authorList>
            <person name="Myers G.S."/>
            <person name="Parker D."/>
            <person name="Al-Hasani K."/>
            <person name="Kennan R.M."/>
            <person name="Seemann T."/>
            <person name="Ren Q."/>
            <person name="Badger J.H."/>
            <person name="Selengut J.D."/>
            <person name="Deboy R.T."/>
            <person name="Tettelin H."/>
            <person name="Boyce J.D."/>
            <person name="McCarl V.P."/>
            <person name="Han X."/>
            <person name="Nelson W.C."/>
            <person name="Madupu R."/>
            <person name="Mohamoud Y."/>
            <person name="Holley T."/>
            <person name="Fedorova N."/>
            <person name="Khouri H."/>
            <person name="Bottomley S.P."/>
            <person name="Whittington R.J."/>
            <person name="Adler B."/>
            <person name="Songer J.G."/>
            <person name="Rood J.I."/>
            <person name="Paulsen I.T."/>
        </authorList>
    </citation>
    <scope>NUCLEOTIDE SEQUENCE [LARGE SCALE GENOMIC DNA]</scope>
    <source>
        <strain evidence="1 2">VCS1703A</strain>
    </source>
</reference>
<dbReference type="HOGENOM" id="CLU_1821896_0_0_6"/>
<gene>
    <name evidence="1" type="ordered locus">DNO_0715</name>
</gene>
<protein>
    <submittedName>
        <fullName evidence="1">Uncharacterized protein</fullName>
    </submittedName>
</protein>
<dbReference type="EMBL" id="CP000513">
    <property type="protein sequence ID" value="ABQ13789.1"/>
    <property type="molecule type" value="Genomic_DNA"/>
</dbReference>
<dbReference type="KEGG" id="dno:DNO_0715"/>
<evidence type="ECO:0000313" key="1">
    <source>
        <dbReference type="EMBL" id="ABQ13789.1"/>
    </source>
</evidence>
<evidence type="ECO:0000313" key="2">
    <source>
        <dbReference type="Proteomes" id="UP000000248"/>
    </source>
</evidence>
<keyword evidence="2" id="KW-1185">Reference proteome</keyword>
<sequence length="128" mass="15284">MDFVERLRIDELRRIEKQITVFLKSWRKMNKDLLALNEQNAALSRDYAQLKEAHEMQIKTVCDEHESALERVKTEWQQKYDADMVAIKTQLDNVEHDWQQKVAALQADLEEERRIKNVMMARIRGVEV</sequence>
<name>A5EV21_DICNV</name>
<organism evidence="1 2">
    <name type="scientific">Dichelobacter nodosus (strain VCS1703A)</name>
    <dbReference type="NCBI Taxonomy" id="246195"/>
    <lineage>
        <taxon>Bacteria</taxon>
        <taxon>Pseudomonadati</taxon>
        <taxon>Pseudomonadota</taxon>
        <taxon>Gammaproteobacteria</taxon>
        <taxon>Cardiobacteriales</taxon>
        <taxon>Cardiobacteriaceae</taxon>
        <taxon>Dichelobacter</taxon>
    </lineage>
</organism>
<dbReference type="Proteomes" id="UP000000248">
    <property type="component" value="Chromosome"/>
</dbReference>
<dbReference type="AlphaFoldDB" id="A5EV21"/>